<feature type="compositionally biased region" description="Low complexity" evidence="1">
    <location>
        <begin position="49"/>
        <end position="64"/>
    </location>
</feature>
<feature type="compositionally biased region" description="Polar residues" evidence="1">
    <location>
        <begin position="104"/>
        <end position="116"/>
    </location>
</feature>
<feature type="compositionally biased region" description="Low complexity" evidence="1">
    <location>
        <begin position="995"/>
        <end position="1011"/>
    </location>
</feature>
<organism evidence="2 3">
    <name type="scientific">Chlamydomonas eustigma</name>
    <dbReference type="NCBI Taxonomy" id="1157962"/>
    <lineage>
        <taxon>Eukaryota</taxon>
        <taxon>Viridiplantae</taxon>
        <taxon>Chlorophyta</taxon>
        <taxon>core chlorophytes</taxon>
        <taxon>Chlorophyceae</taxon>
        <taxon>CS clade</taxon>
        <taxon>Chlamydomonadales</taxon>
        <taxon>Chlamydomonadaceae</taxon>
        <taxon>Chlamydomonas</taxon>
    </lineage>
</organism>
<proteinExistence type="predicted"/>
<protein>
    <submittedName>
        <fullName evidence="2">Uncharacterized protein</fullName>
    </submittedName>
</protein>
<feature type="region of interest" description="Disordered" evidence="1">
    <location>
        <begin position="264"/>
        <end position="313"/>
    </location>
</feature>
<feature type="region of interest" description="Disordered" evidence="1">
    <location>
        <begin position="138"/>
        <end position="169"/>
    </location>
</feature>
<feature type="compositionally biased region" description="Low complexity" evidence="1">
    <location>
        <begin position="777"/>
        <end position="787"/>
    </location>
</feature>
<feature type="compositionally biased region" description="Low complexity" evidence="1">
    <location>
        <begin position="556"/>
        <end position="570"/>
    </location>
</feature>
<gene>
    <name evidence="2" type="ORF">CEUSTIGMA_g10345.t1</name>
</gene>
<feature type="compositionally biased region" description="Acidic residues" evidence="1">
    <location>
        <begin position="264"/>
        <end position="274"/>
    </location>
</feature>
<dbReference type="AlphaFoldDB" id="A0A250XJ23"/>
<sequence length="1158" mass="121082">MTLPPFLPIKDSPSTFAQGQVWRPKRMNDNINLGYRIRSHGGLQSFPVPARAAPTTSSPSSTAAWHHHSQHPFPSRPATSPLPSPHPLISKSTHRARSERSPEGRTSNTLNVSSRVRTPPIVPPLRIRINFKAYNFPAGDASRQPHTLHTDHQEGPAEPSASSMQPSVPPIACSEALPVVRKSLTLEVPEAFDRMASLPSTLSFASNLTPAGHLLQTPLNTPNTATSAATVNPFSHKSVADIMTMEGSLGKLVEQVGQALAAGEEQDEHLDWEQETVSSDSGGEGPSRPRHHIPAFRRITGSGTGSFHRRSVPAGSPFAHASVPAFAGFDPPQQSLLARQSAPAVAMAAASKTADKVKDQHELTLSNGGKGHIQEMVLDLPEMPTQQQQQPAKIHSILQRLSGNVPKAVVSEVAFSGRVIVSSMGSKHLASKRQAGSTVRAGSSTIPIRPREIRGGTLAASKYGGRKPVSAAAAAAAAAGTVLDSAPGQALTEPRQLSSRSLYMQRVRRSAISAANGAPPHRLVPTVRTVAVGGGGGQSIKTSVYTMPMSPPLTHSLASASRSASPLSSPIHRSPAPSPRTPVSRGVTPSPQSRSATPGVSQLLPVVEEESTAFSPFARSPVAPLDPDQTQSSYSVTGARGVTVLKSPMMYIGAPPAPSELNDLGAVLEGLQASTSALQQTLPNTVSEAQLYLSHFPTLPDMAIVEAFPSKSRANLGALEEEDAAKLSSDEDVSPVPHKGVGGTVSPITADKEFSRQIKEPGKGGASPDLRSPVKSPPSTAASSGSPRRPDSNQVSYLAMLDSIDVTPQVPHSIQHNDSSIGRGLSAARGDSGALGTRYMELDEFPGILEDEELLAPESSPNHHNRSPHYADTKQQLGLLDSVAAAVPREAVVVPDFVYDPSFASSSSSTQMSAFAERLGSLLASESSPNHHNRSPHSSTQMSAFAERLGSFSGGALEAPAAPATALGSNSSFSARGGGSAAAFLSQAQELRTLGRSGSSSGKASRLNSSRYNKLINSSQPGSRGSMGAGSINMAVVLEGDSGTSWAAASSASSSFRGTLRRSTKLAEPHLEVDQATGASNLLIGAMHTDASPYPSRASSGHVPSSPVIIVASASKQQQEELDRAHSMVTRGVVLESVAELSVGNDDLLKRVLSIVTS</sequence>
<feature type="compositionally biased region" description="Basic and acidic residues" evidence="1">
    <location>
        <begin position="750"/>
        <end position="762"/>
    </location>
</feature>
<evidence type="ECO:0000256" key="1">
    <source>
        <dbReference type="SAM" id="MobiDB-lite"/>
    </source>
</evidence>
<feature type="region of interest" description="Disordered" evidence="1">
    <location>
        <begin position="49"/>
        <end position="118"/>
    </location>
</feature>
<feature type="region of interest" description="Disordered" evidence="1">
    <location>
        <begin position="553"/>
        <end position="599"/>
    </location>
</feature>
<dbReference type="EMBL" id="BEGY01000088">
    <property type="protein sequence ID" value="GAX82919.1"/>
    <property type="molecule type" value="Genomic_DNA"/>
</dbReference>
<evidence type="ECO:0000313" key="3">
    <source>
        <dbReference type="Proteomes" id="UP000232323"/>
    </source>
</evidence>
<feature type="region of interest" description="Disordered" evidence="1">
    <location>
        <begin position="994"/>
        <end position="1028"/>
    </location>
</feature>
<keyword evidence="3" id="KW-1185">Reference proteome</keyword>
<comment type="caution">
    <text evidence="2">The sequence shown here is derived from an EMBL/GenBank/DDBJ whole genome shotgun (WGS) entry which is preliminary data.</text>
</comment>
<feature type="compositionally biased region" description="Polar residues" evidence="1">
    <location>
        <begin position="587"/>
        <end position="599"/>
    </location>
</feature>
<reference evidence="2 3" key="1">
    <citation type="submission" date="2017-08" db="EMBL/GenBank/DDBJ databases">
        <title>Acidophilic green algal genome provides insights into adaptation to an acidic environment.</title>
        <authorList>
            <person name="Hirooka S."/>
            <person name="Hirose Y."/>
            <person name="Kanesaki Y."/>
            <person name="Higuchi S."/>
            <person name="Fujiwara T."/>
            <person name="Onuma R."/>
            <person name="Era A."/>
            <person name="Ohbayashi R."/>
            <person name="Uzuka A."/>
            <person name="Nozaki H."/>
            <person name="Yoshikawa H."/>
            <person name="Miyagishima S.Y."/>
        </authorList>
    </citation>
    <scope>NUCLEOTIDE SEQUENCE [LARGE SCALE GENOMIC DNA]</scope>
    <source>
        <strain evidence="2 3">NIES-2499</strain>
    </source>
</reference>
<feature type="region of interest" description="Disordered" evidence="1">
    <location>
        <begin position="721"/>
        <end position="793"/>
    </location>
</feature>
<dbReference type="Proteomes" id="UP000232323">
    <property type="component" value="Unassembled WGS sequence"/>
</dbReference>
<evidence type="ECO:0000313" key="2">
    <source>
        <dbReference type="EMBL" id="GAX82919.1"/>
    </source>
</evidence>
<accession>A0A250XJ23</accession>
<name>A0A250XJ23_9CHLO</name>